<evidence type="ECO:0000313" key="2">
    <source>
        <dbReference type="Proteomes" id="UP000307720"/>
    </source>
</evidence>
<evidence type="ECO:0000313" key="1">
    <source>
        <dbReference type="EMBL" id="TGX98305.1"/>
    </source>
</evidence>
<gene>
    <name evidence="1" type="ORF">E5357_09460</name>
</gene>
<protein>
    <submittedName>
        <fullName evidence="1">DUF4091 domain-containing protein</fullName>
    </submittedName>
</protein>
<comment type="caution">
    <text evidence="1">The sequence shown here is derived from an EMBL/GenBank/DDBJ whole genome shotgun (WGS) entry which is preliminary data.</text>
</comment>
<organism evidence="1 2">
    <name type="scientific">Hominisplanchenecus murintestinalis</name>
    <dbReference type="NCBI Taxonomy" id="2941517"/>
    <lineage>
        <taxon>Bacteria</taxon>
        <taxon>Bacillati</taxon>
        <taxon>Bacillota</taxon>
        <taxon>Clostridia</taxon>
        <taxon>Lachnospirales</taxon>
        <taxon>Lachnospiraceae</taxon>
        <taxon>Hominisplanchenecus</taxon>
    </lineage>
</organism>
<dbReference type="Proteomes" id="UP000307720">
    <property type="component" value="Unassembled WGS sequence"/>
</dbReference>
<name>A0AC61QYG5_9FIRM</name>
<proteinExistence type="predicted"/>
<reference evidence="1" key="1">
    <citation type="submission" date="2019-04" db="EMBL/GenBank/DDBJ databases">
        <title>Microbes associate with the intestines of laboratory mice.</title>
        <authorList>
            <person name="Navarre W."/>
            <person name="Wong E."/>
            <person name="Huang K."/>
            <person name="Tropini C."/>
            <person name="Ng K."/>
            <person name="Yu B."/>
        </authorList>
    </citation>
    <scope>NUCLEOTIDE SEQUENCE</scope>
    <source>
        <strain evidence="1">NM72_1-8</strain>
    </source>
</reference>
<sequence>MKQIVKKILCGFLALLLALPLNLIGVQAADSLPEERKIGRAADEVTALKSGIVDSTQLNYFSYTAYSGKSWTLNANESYIDLGASDAKANECYYEIHFRGSGIKVYAVKASNHGKVAFTVDGEEGQMVDLYNSSRSEQLVYEVSGLSEGEHVLKAITQTEKSGRSIVNQVSYAEITHQPYKGGIPNLGGTIEDTNTQYTQERYGEISAKSTTSAKLTAWKNDKAVSELVLYSKNCSLENVSIEAGALTNGSDTIPADNITATFIKSTKAYNGSYLGYGSKDREVPAATASNRSESSDILYQTTPVDIGWNKLQPVWVEFNIPKDAAAGIYTGTLKATADGIENPIVFNYTVTVQNAVLPDIEEMAGAFDVELWQYPYASAEYYNVTPFSEEHLNIMRSSMLKYKEVGGHAITTTIVEEAWSGQTYSANEVHYPSMVKWTKKADGSFAYDYKDFDAWVNFCKSLGIGDKIVLYSIAPWHNSFTYWEGEELKYESFTAGSDRYREVWTDFLENLIEHLEENEWFDDAYIGIDERGFSTAAFDLVDSVENSNGESLKTAGAMDNFVGKRDLAMRVDDLNIGDNAAVAHADDFAQLLADREAAGLRTTLYSCTEHRPGNFSLSAPMESYWSIVNAGKAGTAGFLRWAYDAWVADPLNDATHNAFEPGDCFLIYPAEKDAADKTCKSSVRLERMAEGVRDVNKLRLIEKEVPELSEEIETLYAGILTTASTGRTYLSAAEKTQLEGEMNAFKEGVARITKKYLKETVDGLYIEESSKELVQDTTWQIPVTLRSDIEDKTVIYKSSDTSVAAVDANGVVTARKPGAVTITAMNKASGYADMVEVTVTKKVMYISNKLTDYKLPEKYLSDVEKHADHEPISDSNPNSRLYLGQPDMVMLDDEKTLITVYPVGHGKGSVIMQISYDAGETWIERTQEPVVKDEETGEDLWPSAPVSWKTSYETPTLYKLNMTDGTTKLIMISGRPESFGAPTGGWDTSISEDGGITWSEYQTFCGNFADGTRNETVVAMASLIQLKDEKGNYIDKWMGVYHNGTTFVNYKTYLTFDEEGNEQWTTPVPYLSEYRSIESSHQICEVGMFRSPDGKRIVALARNQSHNGPATMFYSDDEGETWSKPVDLPGSLAGERHKAMYDPTDPTGQRLIVTFREICYDLNGNNEFNGGSDWVAGDWIAWVGTYDDIMNQEQGEYRILLCEDWAHNAKSGDTGYTGLVVQPDGTFIMDAYGHWDKDWWAEKHGSLSGYNVYNDLCYIKQAKFKLSDLDELVLPSMRDSLEEEIEKAILPSEESRYSKRTWAVYQDALAKAQQVLDNSSSTQNECYAARDALKDARYSLLVAGTDERDDLDDEISNILNDKEKPSDASKYEKESWDKYQAALDEIKKIQSNPKSTKEELEEALNKLTTAIEGLKPAGSSGGDKPEPTPNPEPKPEPTPNPGPNPGPQPNPTPNPQPPFKEGVIVKSGNGRYQVVDEKRKTARLVEVINKKKTTLSVPATVKINGEICKVTEVGEKVMKGNSKLRKVVLGKYVATIGKQAFMNCKKLANVQLKGKDLKNIRPGAFKKTSAKLKVSAKKMNKKQKAKLLKALKKSGSSKKVKVK</sequence>
<keyword evidence="2" id="KW-1185">Reference proteome</keyword>
<dbReference type="EMBL" id="SRZB01000019">
    <property type="protein sequence ID" value="TGX98305.1"/>
    <property type="molecule type" value="Genomic_DNA"/>
</dbReference>
<accession>A0AC61QYG5</accession>